<dbReference type="Gene3D" id="3.30.300.30">
    <property type="match status" value="1"/>
</dbReference>
<keyword evidence="7" id="KW-1185">Reference proteome</keyword>
<dbReference type="PROSITE" id="PS50075">
    <property type="entry name" value="CARRIER"/>
    <property type="match status" value="1"/>
</dbReference>
<dbReference type="SMART" id="SM00824">
    <property type="entry name" value="PKS_TE"/>
    <property type="match status" value="1"/>
</dbReference>
<feature type="domain" description="Carrier" evidence="5">
    <location>
        <begin position="995"/>
        <end position="1070"/>
    </location>
</feature>
<dbReference type="InterPro" id="IPR036736">
    <property type="entry name" value="ACP-like_sf"/>
</dbReference>
<dbReference type="CDD" id="cd17643">
    <property type="entry name" value="A_NRPS_Cytc1-like"/>
    <property type="match status" value="1"/>
</dbReference>
<dbReference type="Gene3D" id="3.30.559.30">
    <property type="entry name" value="Nonribosomal peptide synthetase, condensation domain"/>
    <property type="match status" value="1"/>
</dbReference>
<dbReference type="InterPro" id="IPR000873">
    <property type="entry name" value="AMP-dep_synth/lig_dom"/>
</dbReference>
<gene>
    <name evidence="6" type="ORF">DFQ15_10668</name>
</gene>
<dbReference type="InterPro" id="IPR001031">
    <property type="entry name" value="Thioesterase"/>
</dbReference>
<dbReference type="Pfam" id="PF00975">
    <property type="entry name" value="Thioesterase"/>
    <property type="match status" value="1"/>
</dbReference>
<evidence type="ECO:0000256" key="4">
    <source>
        <dbReference type="ARBA" id="ARBA00022553"/>
    </source>
</evidence>
<dbReference type="InterPro" id="IPR009081">
    <property type="entry name" value="PP-bd_ACP"/>
</dbReference>
<dbReference type="GO" id="GO:0003824">
    <property type="term" value="F:catalytic activity"/>
    <property type="evidence" value="ECO:0007669"/>
    <property type="project" value="InterPro"/>
</dbReference>
<dbReference type="SUPFAM" id="SSF47336">
    <property type="entry name" value="ACP-like"/>
    <property type="match status" value="1"/>
</dbReference>
<dbReference type="InterPro" id="IPR023213">
    <property type="entry name" value="CAT-like_dom_sf"/>
</dbReference>
<dbReference type="InterPro" id="IPR025110">
    <property type="entry name" value="AMP-bd_C"/>
</dbReference>
<keyword evidence="4" id="KW-0597">Phosphoprotein</keyword>
<dbReference type="FunFam" id="2.30.38.10:FF:000001">
    <property type="entry name" value="Non-ribosomal peptide synthetase PvdI"/>
    <property type="match status" value="1"/>
</dbReference>
<dbReference type="InterPro" id="IPR010071">
    <property type="entry name" value="AA_adenyl_dom"/>
</dbReference>
<evidence type="ECO:0000256" key="1">
    <source>
        <dbReference type="ARBA" id="ARBA00001957"/>
    </source>
</evidence>
<dbReference type="PANTHER" id="PTHR45527">
    <property type="entry name" value="NONRIBOSOMAL PEPTIDE SYNTHETASE"/>
    <property type="match status" value="1"/>
</dbReference>
<dbReference type="FunFam" id="3.30.300.30:FF:000010">
    <property type="entry name" value="Enterobactin synthetase component F"/>
    <property type="match status" value="1"/>
</dbReference>
<reference evidence="6 7" key="1">
    <citation type="submission" date="2018-06" db="EMBL/GenBank/DDBJ databases">
        <title>Genomic Encyclopedia of Type Strains, Phase III (KMG-III): the genomes of soil and plant-associated and newly described type strains.</title>
        <authorList>
            <person name="Whitman W."/>
        </authorList>
    </citation>
    <scope>NUCLEOTIDE SEQUENCE [LARGE SCALE GENOMIC DNA]</scope>
    <source>
        <strain evidence="6 7">CECT 7646</strain>
    </source>
</reference>
<evidence type="ECO:0000313" key="7">
    <source>
        <dbReference type="Proteomes" id="UP000247540"/>
    </source>
</evidence>
<dbReference type="Gene3D" id="3.40.50.1820">
    <property type="entry name" value="alpha/beta hydrolase"/>
    <property type="match status" value="1"/>
</dbReference>
<accession>A0A318SI71</accession>
<evidence type="ECO:0000256" key="2">
    <source>
        <dbReference type="ARBA" id="ARBA00006432"/>
    </source>
</evidence>
<dbReference type="GO" id="GO:0044550">
    <property type="term" value="P:secondary metabolite biosynthetic process"/>
    <property type="evidence" value="ECO:0007669"/>
    <property type="project" value="UniProtKB-ARBA"/>
</dbReference>
<dbReference type="InterPro" id="IPR020845">
    <property type="entry name" value="AMP-binding_CS"/>
</dbReference>
<protein>
    <submittedName>
        <fullName evidence="6">Amino acid adenylation domain-containing protein</fullName>
    </submittedName>
</protein>
<dbReference type="Pfam" id="PF13193">
    <property type="entry name" value="AMP-binding_C"/>
    <property type="match status" value="1"/>
</dbReference>
<keyword evidence="3" id="KW-0596">Phosphopantetheine</keyword>
<dbReference type="Gene3D" id="3.30.559.10">
    <property type="entry name" value="Chloramphenicol acetyltransferase-like domain"/>
    <property type="match status" value="1"/>
</dbReference>
<dbReference type="SUPFAM" id="SSF56801">
    <property type="entry name" value="Acetyl-CoA synthetase-like"/>
    <property type="match status" value="1"/>
</dbReference>
<comment type="caution">
    <text evidence="6">The sequence shown here is derived from an EMBL/GenBank/DDBJ whole genome shotgun (WGS) entry which is preliminary data.</text>
</comment>
<evidence type="ECO:0000259" key="5">
    <source>
        <dbReference type="PROSITE" id="PS50075"/>
    </source>
</evidence>
<dbReference type="Gene3D" id="3.40.50.980">
    <property type="match status" value="2"/>
</dbReference>
<dbReference type="PROSITE" id="PS00012">
    <property type="entry name" value="PHOSPHOPANTETHEINE"/>
    <property type="match status" value="1"/>
</dbReference>
<dbReference type="SUPFAM" id="SSF52777">
    <property type="entry name" value="CoA-dependent acyltransferases"/>
    <property type="match status" value="2"/>
</dbReference>
<evidence type="ECO:0000256" key="3">
    <source>
        <dbReference type="ARBA" id="ARBA00022450"/>
    </source>
</evidence>
<dbReference type="InterPro" id="IPR006162">
    <property type="entry name" value="Ppantetheine_attach_site"/>
</dbReference>
<comment type="cofactor">
    <cofactor evidence="1">
        <name>pantetheine 4'-phosphate</name>
        <dbReference type="ChEBI" id="CHEBI:47942"/>
    </cofactor>
</comment>
<comment type="similarity">
    <text evidence="2">Belongs to the ATP-dependent AMP-binding enzyme family.</text>
</comment>
<organism evidence="6 7">
    <name type="scientific">Xylophilus ampelinus</name>
    <dbReference type="NCBI Taxonomy" id="54067"/>
    <lineage>
        <taxon>Bacteria</taxon>
        <taxon>Pseudomonadati</taxon>
        <taxon>Pseudomonadota</taxon>
        <taxon>Betaproteobacteria</taxon>
        <taxon>Burkholderiales</taxon>
        <taxon>Xylophilus</taxon>
    </lineage>
</organism>
<sequence>MNSALVHPQNQTPPAAACPLPEMPAMHPLASVQQVIWFDQMLHHDMPCYNIGTILHLDGELDPALLEAAIHEVAHAHDGLRLRLHRDADLAVQQVMPRIDFELPCHDFSAHADAEARSEQHLRAVFGTPFALHGARLWASQLVRIGPTRHHWLFYGHHVILDGFSCTHVVALVLASYRRRVRGDVSASPAGTSYREFLADDRAYLDSPRYKRDAQFWNERFSRMPAPLLIADPARRGAQAVRVPSVPWEIDRGLYARLETFAAAAGGSVPHCLLALIAVLFSRTHATDEVVIGVPVHNRTARDRLTLGMFSSVIPVRIAVDPDRPFALLIRDVAAELRSCYRHQRYPVADLNRTLNLARHGRPQLFDITLAMASFSGLVEQSTPAWTALYLHNGFEQTPLALRLCDYNPGEPVTLEFNHNVAFLDRAAVEVIRRRFEHLLHAVLADGGAQPAGALALLDPAEREQVLVHWNHTVPARSAGLCIHQRFEAQVRRTPQATALVHGARTLSYHALNTRANLLARQLRAQGVGPDRLVALCLERSPALVVAILAVLKAGGAYVPLDPAHASARLGAILDDSQPAMLLLDHTGRSAVGEMADRFTVIDVQADDADDGLDDADDLPPGGLDPHHLAYVIYTSGSTGQPKGVMVEHAQVARLFDATRDRFRFDSQDVWSLFHSVAFDFSVWEIWGALLHGGRLVVVPTAIARAPDAFYELLCEQGVTVLNQTPSAFRQLAAARTQSTRAHRLRCVVFGGEALEPHTLKPWFARNDPAATQLFNMYGITETTVHVTCHALQAGDADRAGFSPIGVRLPHLRIYILDARMQPVPIGVQGELYIGGGGVARGYLNRPQLTAERFLDDPFVPGARLYRSGDLGRWLSDGSIEYLGRNDQQVKIRGFRIEPGEIEARLAQVPGVREVVVLAREDAPGDVRLVAYYTGADTLQADALRQHAAQGLPPYMVPAAYVALAALPLTPNGKLDRKALPAPEDQAFARSAYEAPQGPDEQALATLWAELLGIDRVGRHDNFFELGGHSLLAVRMVARLHGTLGVEVVLGKLFANARLLDFACSITEARQAALPPHLTAFRRTGRAQPVFFANPGGGEVGYIRGLLPGIDADIPVYGLTAIGFLAGERPLYCVQEMAAAYLDAIRHVQPHGPYRLAGWSAGGTVAYEMAHQLLAAGEAVSFIGLIDTPSPSAYSAGFTRQGRGAIPPIAVLGDLLKCEPHLLRARLHGMAVSGDSVHLDIATQVARLLPADLPPENAMRHLAVWHGMLSALGHYMPPRLPVTLTLFAAAQERKIDRTRNGWAHLVEREIHITVGGDHLSMMDPLHAKDLGGRISQALAGGPPADQVLSNAVSCAPGIEIAQDTAARTVPQPVYAAPVSAGGALAGGPGPDGCPSN</sequence>
<dbReference type="InterPro" id="IPR029058">
    <property type="entry name" value="AB_hydrolase_fold"/>
</dbReference>
<dbReference type="Gene3D" id="2.30.38.10">
    <property type="entry name" value="Luciferase, Domain 3"/>
    <property type="match status" value="1"/>
</dbReference>
<dbReference type="Pfam" id="PF00668">
    <property type="entry name" value="Condensation"/>
    <property type="match status" value="1"/>
</dbReference>
<dbReference type="InterPro" id="IPR045851">
    <property type="entry name" value="AMP-bd_C_sf"/>
</dbReference>
<dbReference type="PROSITE" id="PS00455">
    <property type="entry name" value="AMP_BINDING"/>
    <property type="match status" value="1"/>
</dbReference>
<dbReference type="GO" id="GO:0043041">
    <property type="term" value="P:amino acid activation for nonribosomal peptide biosynthetic process"/>
    <property type="evidence" value="ECO:0007669"/>
    <property type="project" value="TreeGrafter"/>
</dbReference>
<dbReference type="FunFam" id="3.40.50.12780:FF:000012">
    <property type="entry name" value="Non-ribosomal peptide synthetase"/>
    <property type="match status" value="1"/>
</dbReference>
<evidence type="ECO:0000313" key="6">
    <source>
        <dbReference type="EMBL" id="PYE78560.1"/>
    </source>
</evidence>
<dbReference type="EMBL" id="QJTC01000006">
    <property type="protein sequence ID" value="PYE78560.1"/>
    <property type="molecule type" value="Genomic_DNA"/>
</dbReference>
<dbReference type="FunFam" id="1.10.1200.10:FF:000005">
    <property type="entry name" value="Nonribosomal peptide synthetase 1"/>
    <property type="match status" value="1"/>
</dbReference>
<dbReference type="InterPro" id="IPR001242">
    <property type="entry name" value="Condensation_dom"/>
</dbReference>
<dbReference type="FunFam" id="3.40.50.980:FF:000002">
    <property type="entry name" value="Enterobactin synthetase component F"/>
    <property type="match status" value="1"/>
</dbReference>
<dbReference type="Gene3D" id="1.10.1200.10">
    <property type="entry name" value="ACP-like"/>
    <property type="match status" value="1"/>
</dbReference>
<name>A0A318SI71_9BURK</name>
<dbReference type="InterPro" id="IPR020802">
    <property type="entry name" value="TesA-like"/>
</dbReference>
<dbReference type="GO" id="GO:0005829">
    <property type="term" value="C:cytosol"/>
    <property type="evidence" value="ECO:0007669"/>
    <property type="project" value="TreeGrafter"/>
</dbReference>
<dbReference type="Proteomes" id="UP000247540">
    <property type="component" value="Unassembled WGS sequence"/>
</dbReference>
<dbReference type="Pfam" id="PF00501">
    <property type="entry name" value="AMP-binding"/>
    <property type="match status" value="1"/>
</dbReference>
<dbReference type="PANTHER" id="PTHR45527:SF14">
    <property type="entry name" value="PLIPASTATIN SYNTHASE SUBUNIT B"/>
    <property type="match status" value="1"/>
</dbReference>
<dbReference type="FunFam" id="3.40.50.980:FF:000001">
    <property type="entry name" value="Non-ribosomal peptide synthetase"/>
    <property type="match status" value="1"/>
</dbReference>
<proteinExistence type="inferred from homology"/>
<dbReference type="Pfam" id="PF00550">
    <property type="entry name" value="PP-binding"/>
    <property type="match status" value="1"/>
</dbReference>
<dbReference type="GO" id="GO:0031177">
    <property type="term" value="F:phosphopantetheine binding"/>
    <property type="evidence" value="ECO:0007669"/>
    <property type="project" value="TreeGrafter"/>
</dbReference>
<dbReference type="NCBIfam" id="TIGR01733">
    <property type="entry name" value="AA-adenyl-dom"/>
    <property type="match status" value="1"/>
</dbReference>
<dbReference type="SUPFAM" id="SSF53474">
    <property type="entry name" value="alpha/beta-Hydrolases"/>
    <property type="match status" value="1"/>
</dbReference>